<dbReference type="PANTHER" id="PTHR12110:SF21">
    <property type="entry name" value="XYLOSE ISOMERASE-LIKE TIM BARREL DOMAIN-CONTAINING PROTEIN"/>
    <property type="match status" value="1"/>
</dbReference>
<evidence type="ECO:0000313" key="2">
    <source>
        <dbReference type="EMBL" id="MCZ8513212.1"/>
    </source>
</evidence>
<evidence type="ECO:0000259" key="1">
    <source>
        <dbReference type="Pfam" id="PF01261"/>
    </source>
</evidence>
<dbReference type="Proteomes" id="UP001527882">
    <property type="component" value="Unassembled WGS sequence"/>
</dbReference>
<protein>
    <submittedName>
        <fullName evidence="2">Sugar phosphate isomerase/epimerase</fullName>
    </submittedName>
</protein>
<proteinExistence type="predicted"/>
<dbReference type="RefSeq" id="WP_269881701.1">
    <property type="nucleotide sequence ID" value="NZ_JAQAGZ010000007.1"/>
</dbReference>
<evidence type="ECO:0000313" key="3">
    <source>
        <dbReference type="Proteomes" id="UP001527882"/>
    </source>
</evidence>
<dbReference type="InterPro" id="IPR013022">
    <property type="entry name" value="Xyl_isomerase-like_TIM-brl"/>
</dbReference>
<dbReference type="InterPro" id="IPR050312">
    <property type="entry name" value="IolE/XylAMocC-like"/>
</dbReference>
<keyword evidence="2" id="KW-0413">Isomerase</keyword>
<dbReference type="Gene3D" id="3.20.20.150">
    <property type="entry name" value="Divalent-metal-dependent TIM barrel enzymes"/>
    <property type="match status" value="1"/>
</dbReference>
<dbReference type="PANTHER" id="PTHR12110">
    <property type="entry name" value="HYDROXYPYRUVATE ISOMERASE"/>
    <property type="match status" value="1"/>
</dbReference>
<organism evidence="2 3">
    <name type="scientific">Paenibacillus gyeongsangnamensis</name>
    <dbReference type="NCBI Taxonomy" id="3388067"/>
    <lineage>
        <taxon>Bacteria</taxon>
        <taxon>Bacillati</taxon>
        <taxon>Bacillota</taxon>
        <taxon>Bacilli</taxon>
        <taxon>Bacillales</taxon>
        <taxon>Paenibacillaceae</taxon>
        <taxon>Paenibacillus</taxon>
    </lineage>
</organism>
<dbReference type="SUPFAM" id="SSF51658">
    <property type="entry name" value="Xylose isomerase-like"/>
    <property type="match status" value="1"/>
</dbReference>
<keyword evidence="3" id="KW-1185">Reference proteome</keyword>
<name>A0ABT4Q8L5_9BACL</name>
<dbReference type="Pfam" id="PF01261">
    <property type="entry name" value="AP_endonuc_2"/>
    <property type="match status" value="1"/>
</dbReference>
<comment type="caution">
    <text evidence="2">The sequence shown here is derived from an EMBL/GenBank/DDBJ whole genome shotgun (WGS) entry which is preliminary data.</text>
</comment>
<feature type="domain" description="Xylose isomerase-like TIM barrel" evidence="1">
    <location>
        <begin position="14"/>
        <end position="238"/>
    </location>
</feature>
<dbReference type="GO" id="GO:0016853">
    <property type="term" value="F:isomerase activity"/>
    <property type="evidence" value="ECO:0007669"/>
    <property type="project" value="UniProtKB-KW"/>
</dbReference>
<sequence>MNLGIIGEWTEESFKQAADHQLDFVEFCVNVNKNADEFLNRTGEIRNWITRYNVGVGSVGRWGSDRIGKDGIIEEELDREIRLIQAASELGCKVYVCGCNKVEELSYHENCQLAIAYFSKLMEAGQSRGVKIAVYNCSWNNFVDNAMAWTVIHGYLKELGIKYDPSHSRYAGRDYLKEMRDWGKRFEHVHIKGSLIVDGTRLDDPPAGLDQTDWGSFMAVLYSVQYKGGLSIEPHSKTWVGELGNQGIDYTVRMMMRFLFR</sequence>
<dbReference type="InterPro" id="IPR036237">
    <property type="entry name" value="Xyl_isomerase-like_sf"/>
</dbReference>
<accession>A0ABT4Q8L5</accession>
<gene>
    <name evidence="2" type="ORF">O9H85_12400</name>
</gene>
<reference evidence="2 3" key="1">
    <citation type="submission" date="2022-12" db="EMBL/GenBank/DDBJ databases">
        <title>Draft genome sequence of Paenibacillus sp. dW9.</title>
        <authorList>
            <person name="Choi E.-W."/>
            <person name="Kim D.-U."/>
        </authorList>
    </citation>
    <scope>NUCLEOTIDE SEQUENCE [LARGE SCALE GENOMIC DNA]</scope>
    <source>
        <strain evidence="3">dW9</strain>
    </source>
</reference>
<dbReference type="EMBL" id="JAQAGZ010000007">
    <property type="protein sequence ID" value="MCZ8513212.1"/>
    <property type="molecule type" value="Genomic_DNA"/>
</dbReference>